<evidence type="ECO:0000256" key="1">
    <source>
        <dbReference type="SAM" id="MobiDB-lite"/>
    </source>
</evidence>
<evidence type="ECO:0000313" key="2">
    <source>
        <dbReference type="EMBL" id="KYQ58575.1"/>
    </source>
</evidence>
<dbReference type="Proteomes" id="UP000075809">
    <property type="component" value="Unassembled WGS sequence"/>
</dbReference>
<accession>A0A151XDY5</accession>
<dbReference type="AlphaFoldDB" id="A0A151XDY5"/>
<keyword evidence="3" id="KW-1185">Reference proteome</keyword>
<protein>
    <submittedName>
        <fullName evidence="2">Uncharacterized protein</fullName>
    </submittedName>
</protein>
<feature type="region of interest" description="Disordered" evidence="1">
    <location>
        <begin position="1"/>
        <end position="24"/>
    </location>
</feature>
<evidence type="ECO:0000313" key="3">
    <source>
        <dbReference type="Proteomes" id="UP000075809"/>
    </source>
</evidence>
<organism evidence="2 3">
    <name type="scientific">Mycetomoellerius zeteki</name>
    <dbReference type="NCBI Taxonomy" id="64791"/>
    <lineage>
        <taxon>Eukaryota</taxon>
        <taxon>Metazoa</taxon>
        <taxon>Ecdysozoa</taxon>
        <taxon>Arthropoda</taxon>
        <taxon>Hexapoda</taxon>
        <taxon>Insecta</taxon>
        <taxon>Pterygota</taxon>
        <taxon>Neoptera</taxon>
        <taxon>Endopterygota</taxon>
        <taxon>Hymenoptera</taxon>
        <taxon>Apocrita</taxon>
        <taxon>Aculeata</taxon>
        <taxon>Formicoidea</taxon>
        <taxon>Formicidae</taxon>
        <taxon>Myrmicinae</taxon>
        <taxon>Mycetomoellerius</taxon>
    </lineage>
</organism>
<proteinExistence type="predicted"/>
<dbReference type="EMBL" id="KQ982254">
    <property type="protein sequence ID" value="KYQ58575.1"/>
    <property type="molecule type" value="Genomic_DNA"/>
</dbReference>
<sequence>RNADQFGEFIGTSANPADKSPRVASRSHCRIRAASISKYSDNLGRLGGVGVDVVRYYVGA</sequence>
<gene>
    <name evidence="2" type="ORF">ALC60_02220</name>
</gene>
<name>A0A151XDY5_9HYME</name>
<reference evidence="2 3" key="1">
    <citation type="submission" date="2015-09" db="EMBL/GenBank/DDBJ databases">
        <title>Trachymyrmex zeteki WGS genome.</title>
        <authorList>
            <person name="Nygaard S."/>
            <person name="Hu H."/>
            <person name="Boomsma J."/>
            <person name="Zhang G."/>
        </authorList>
    </citation>
    <scope>NUCLEOTIDE SEQUENCE [LARGE SCALE GENOMIC DNA]</scope>
    <source>
        <strain evidence="2">Tzet28-1</strain>
        <tissue evidence="2">Whole body</tissue>
    </source>
</reference>
<feature type="non-terminal residue" evidence="2">
    <location>
        <position position="1"/>
    </location>
</feature>